<accession>A0A4Z0YG10</accession>
<evidence type="ECO:0000313" key="2">
    <source>
        <dbReference type="EMBL" id="TGJ78868.1"/>
    </source>
</evidence>
<protein>
    <submittedName>
        <fullName evidence="2">Uncharacterized protein</fullName>
    </submittedName>
</protein>
<feature type="compositionally biased region" description="Basic and acidic residues" evidence="1">
    <location>
        <begin position="329"/>
        <end position="339"/>
    </location>
</feature>
<organism evidence="2 3">
    <name type="scientific">Xylaria hypoxylon</name>
    <dbReference type="NCBI Taxonomy" id="37992"/>
    <lineage>
        <taxon>Eukaryota</taxon>
        <taxon>Fungi</taxon>
        <taxon>Dikarya</taxon>
        <taxon>Ascomycota</taxon>
        <taxon>Pezizomycotina</taxon>
        <taxon>Sordariomycetes</taxon>
        <taxon>Xylariomycetidae</taxon>
        <taxon>Xylariales</taxon>
        <taxon>Xylariaceae</taxon>
        <taxon>Xylaria</taxon>
    </lineage>
</organism>
<reference evidence="2 3" key="1">
    <citation type="submission" date="2019-03" db="EMBL/GenBank/DDBJ databases">
        <title>Draft genome sequence of Xylaria hypoxylon DSM 108379, a ubiquitous saprotrophic-parasitic fungi on hardwood.</title>
        <authorList>
            <person name="Buettner E."/>
            <person name="Leonhardt S."/>
            <person name="Gebauer A.M."/>
            <person name="Liers C."/>
            <person name="Hofrichter M."/>
            <person name="Kellner H."/>
        </authorList>
    </citation>
    <scope>NUCLEOTIDE SEQUENCE [LARGE SCALE GENOMIC DNA]</scope>
    <source>
        <strain evidence="2 3">DSM 108379</strain>
    </source>
</reference>
<dbReference type="EMBL" id="SKBN01000338">
    <property type="protein sequence ID" value="TGJ78868.1"/>
    <property type="molecule type" value="Genomic_DNA"/>
</dbReference>
<dbReference type="AlphaFoldDB" id="A0A4Z0YG10"/>
<comment type="caution">
    <text evidence="2">The sequence shown here is derived from an EMBL/GenBank/DDBJ whole genome shotgun (WGS) entry which is preliminary data.</text>
</comment>
<dbReference type="STRING" id="37992.A0A4Z0YG10"/>
<feature type="non-terminal residue" evidence="2">
    <location>
        <position position="614"/>
    </location>
</feature>
<evidence type="ECO:0000313" key="3">
    <source>
        <dbReference type="Proteomes" id="UP000297716"/>
    </source>
</evidence>
<proteinExistence type="predicted"/>
<evidence type="ECO:0000256" key="1">
    <source>
        <dbReference type="SAM" id="MobiDB-lite"/>
    </source>
</evidence>
<feature type="region of interest" description="Disordered" evidence="1">
    <location>
        <begin position="306"/>
        <end position="339"/>
    </location>
</feature>
<dbReference type="Proteomes" id="UP000297716">
    <property type="component" value="Unassembled WGS sequence"/>
</dbReference>
<gene>
    <name evidence="2" type="ORF">E0Z10_g9887</name>
</gene>
<keyword evidence="3" id="KW-1185">Reference proteome</keyword>
<feature type="compositionally biased region" description="Basic and acidic residues" evidence="1">
    <location>
        <begin position="306"/>
        <end position="315"/>
    </location>
</feature>
<dbReference type="OrthoDB" id="5242988at2759"/>
<sequence>MTAQRNCLELTCGEPSNQIPVTSPLNDTFPPVQSNPDLDNSLDTEHVKPFPRTQSRTFPQSNKEKVNNTMPLSSIDARLGKGSTGVENALGPNEGTLRKQLQPVPDDFEGLDKHSKKLYEKHTFDMQMKALEVAVRREQPGKQSIEDSKQFVKIWESELLSRIEQVLDENTKCEYTINVSRGPEPGKRTIVIMTAVLMTDDVERQLRESKSDILPSDLDSTTAIIFRQGNVQFLADPGTSLRRVSSRDSDDSCTSPLNTHWSPDLSIGDSVGWKTESATLGPLLQIDQGFYRLVCWHLFDDTNGERKNERWKDAHPPSGLSTYCPSPSDAEKSGNRDSGHHIGDVVAYSGHMYKTSRLSVSIRQDHVVTDWALIRPTEAIEQAPQPNIVRRRLDGTSTHTSTFEVKQDEDPAFFRSKCEENNLLPYVYSVGRTSGYTTGQLGLTHGSLRLSDGRKTKNWTVENMGPDDKGAVKQWTRAGMGVPGDSGAGVFGFGNNELLGQIWGRNTYIKNDPEPRFTFFTALADIYADILEKMPDASMVRLVTSQTIKDSVHFERGPAAHDDILRTEVHSPLQAISEALVYPDLDDNDLVDSDHEIRHRSAATSRGLGEVMAL</sequence>
<name>A0A4Z0YG10_9PEZI</name>